<feature type="domain" description="C2H2-type" evidence="6">
    <location>
        <begin position="446"/>
        <end position="467"/>
    </location>
</feature>
<dbReference type="SUPFAM" id="SSF81631">
    <property type="entry name" value="PAP/OAS1 substrate-binding domain"/>
    <property type="match status" value="1"/>
</dbReference>
<dbReference type="Gene3D" id="3.30.460.10">
    <property type="entry name" value="Beta Polymerase, domain 2"/>
    <property type="match status" value="1"/>
</dbReference>
<comment type="caution">
    <text evidence="7">The sequence shown here is derived from an EMBL/GenBank/DDBJ whole genome shotgun (WGS) entry which is preliminary data.</text>
</comment>
<evidence type="ECO:0000256" key="2">
    <source>
        <dbReference type="ARBA" id="ARBA00001946"/>
    </source>
</evidence>
<gene>
    <name evidence="7" type="ORF">DdX_00127</name>
</gene>
<dbReference type="SMART" id="SM00355">
    <property type="entry name" value="ZnF_C2H2"/>
    <property type="match status" value="3"/>
</dbReference>
<dbReference type="Pfam" id="PF22600">
    <property type="entry name" value="MTPAP-like_central"/>
    <property type="match status" value="1"/>
</dbReference>
<dbReference type="CDD" id="cd05402">
    <property type="entry name" value="NT_PAP_TUTase"/>
    <property type="match status" value="1"/>
</dbReference>
<keyword evidence="5" id="KW-0460">Magnesium</keyword>
<protein>
    <submittedName>
        <fullName evidence="7">Cid1 family poly A polymerase domain-containing protein</fullName>
    </submittedName>
</protein>
<proteinExistence type="predicted"/>
<dbReference type="GO" id="GO:1990817">
    <property type="term" value="F:poly(A) RNA polymerase activity"/>
    <property type="evidence" value="ECO:0007669"/>
    <property type="project" value="UniProtKB-ARBA"/>
</dbReference>
<evidence type="ECO:0000259" key="6">
    <source>
        <dbReference type="PROSITE" id="PS00028"/>
    </source>
</evidence>
<evidence type="ECO:0000256" key="3">
    <source>
        <dbReference type="ARBA" id="ARBA00022679"/>
    </source>
</evidence>
<dbReference type="Proteomes" id="UP001201812">
    <property type="component" value="Unassembled WGS sequence"/>
</dbReference>
<dbReference type="AlphaFoldDB" id="A0AAD4NI59"/>
<dbReference type="PANTHER" id="PTHR12271">
    <property type="entry name" value="POLY A POLYMERASE CID PAP -RELATED"/>
    <property type="match status" value="1"/>
</dbReference>
<keyword evidence="3" id="KW-0808">Transferase</keyword>
<dbReference type="InterPro" id="IPR002058">
    <property type="entry name" value="PAP_assoc"/>
</dbReference>
<evidence type="ECO:0000256" key="4">
    <source>
        <dbReference type="ARBA" id="ARBA00022723"/>
    </source>
</evidence>
<dbReference type="EMBL" id="JAKKPZ010000001">
    <property type="protein sequence ID" value="KAI1727979.1"/>
    <property type="molecule type" value="Genomic_DNA"/>
</dbReference>
<accession>A0AAD4NI59</accession>
<organism evidence="7 8">
    <name type="scientific">Ditylenchus destructor</name>
    <dbReference type="NCBI Taxonomy" id="166010"/>
    <lineage>
        <taxon>Eukaryota</taxon>
        <taxon>Metazoa</taxon>
        <taxon>Ecdysozoa</taxon>
        <taxon>Nematoda</taxon>
        <taxon>Chromadorea</taxon>
        <taxon>Rhabditida</taxon>
        <taxon>Tylenchina</taxon>
        <taxon>Tylenchomorpha</taxon>
        <taxon>Sphaerularioidea</taxon>
        <taxon>Anguinidae</taxon>
        <taxon>Anguininae</taxon>
        <taxon>Ditylenchus</taxon>
    </lineage>
</organism>
<comment type="cofactor">
    <cofactor evidence="2">
        <name>Mg(2+)</name>
        <dbReference type="ChEBI" id="CHEBI:18420"/>
    </cofactor>
</comment>
<dbReference type="InterPro" id="IPR013087">
    <property type="entry name" value="Znf_C2H2_type"/>
</dbReference>
<dbReference type="PROSITE" id="PS00028">
    <property type="entry name" value="ZINC_FINGER_C2H2_1"/>
    <property type="match status" value="1"/>
</dbReference>
<sequence length="638" mass="73667">MRPWFIRVVDCCPFAADSSLSQSIALLDDLCEAADIPASEVAGPMGYEAKLSAKGYEKLTHGIELLYKDNVLGDDRRKELVYQFVPELENLIKQKLNNRNVKLSAFGSVVNGFGSKNSDLDMCLWSTTNTPLDSDYVLKEIRSIFVRNENFDDVMHIENAKIPIIKFTSKKYDLSCDICIENRLATYNSDLLSEYSKFDDRVPKLGLALKHWAKSFEINDASKDTISSYAYMIMLIHYLQRCPSANILPFLQEGVAGGEVIEGCIVNFKKPNTTFSRKAKKCSVGELFHNFFHFYNVFNTKKNVIQIRTRKKLLKSSAPQDDLDLKLPLYVQDPFRHERNLTKNVSGTAIQKIKDAIKCTLVGLQECENLENVNLTQLFDKLNVTMNTENVEIPKKEGHRKRQRKSKAAKNGVDKLTSDFAIVSLNGKIIHQKKLKDIRMVRSIECTECRKAVRKTTQKMRHIEQSHEKYKCTLCFPDQYFKSGEKYVAHLSSLDHMNRARKYSINEIVENYPKEENREEAMEKALDKYFPKQSPRELAVWIGQSKLSGKCVKCEDKGQITMIVRRKNQQLYHLNKNHYHIPFYKCSECSVEYFGRQNQFTKHVRNSHGGNAHNIEKQDKERLLADLKEKIKRDFVQN</sequence>
<keyword evidence="8" id="KW-1185">Reference proteome</keyword>
<evidence type="ECO:0000256" key="1">
    <source>
        <dbReference type="ARBA" id="ARBA00001936"/>
    </source>
</evidence>
<dbReference type="SUPFAM" id="SSF81301">
    <property type="entry name" value="Nucleotidyltransferase"/>
    <property type="match status" value="1"/>
</dbReference>
<reference evidence="7" key="1">
    <citation type="submission" date="2022-01" db="EMBL/GenBank/DDBJ databases">
        <title>Genome Sequence Resource for Two Populations of Ditylenchus destructor, the Migratory Endoparasitic Phytonematode.</title>
        <authorList>
            <person name="Zhang H."/>
            <person name="Lin R."/>
            <person name="Xie B."/>
        </authorList>
    </citation>
    <scope>NUCLEOTIDE SEQUENCE</scope>
    <source>
        <strain evidence="7">BazhouSP</strain>
    </source>
</reference>
<dbReference type="PANTHER" id="PTHR12271:SF66">
    <property type="entry name" value="TERMINAL URIDYLYLTRANSFERASE TAILOR"/>
    <property type="match status" value="1"/>
</dbReference>
<name>A0AAD4NI59_9BILA</name>
<dbReference type="GO" id="GO:0046872">
    <property type="term" value="F:metal ion binding"/>
    <property type="evidence" value="ECO:0007669"/>
    <property type="project" value="UniProtKB-KW"/>
</dbReference>
<evidence type="ECO:0000256" key="5">
    <source>
        <dbReference type="ARBA" id="ARBA00022842"/>
    </source>
</evidence>
<evidence type="ECO:0000313" key="7">
    <source>
        <dbReference type="EMBL" id="KAI1727979.1"/>
    </source>
</evidence>
<dbReference type="Pfam" id="PF03828">
    <property type="entry name" value="PAP_assoc"/>
    <property type="match status" value="1"/>
</dbReference>
<evidence type="ECO:0000313" key="8">
    <source>
        <dbReference type="Proteomes" id="UP001201812"/>
    </source>
</evidence>
<dbReference type="InterPro" id="IPR054708">
    <property type="entry name" value="MTPAP-like_central"/>
</dbReference>
<comment type="cofactor">
    <cofactor evidence="1">
        <name>Mn(2+)</name>
        <dbReference type="ChEBI" id="CHEBI:29035"/>
    </cofactor>
</comment>
<keyword evidence="4" id="KW-0479">Metal-binding</keyword>
<dbReference type="InterPro" id="IPR043519">
    <property type="entry name" value="NT_sf"/>
</dbReference>
<dbReference type="Gene3D" id="1.10.1410.10">
    <property type="match status" value="1"/>
</dbReference>
<dbReference type="GO" id="GO:0031123">
    <property type="term" value="P:RNA 3'-end processing"/>
    <property type="evidence" value="ECO:0007669"/>
    <property type="project" value="TreeGrafter"/>
</dbReference>
<dbReference type="GO" id="GO:0050265">
    <property type="term" value="F:RNA uridylyltransferase activity"/>
    <property type="evidence" value="ECO:0007669"/>
    <property type="project" value="TreeGrafter"/>
</dbReference>